<evidence type="ECO:0000256" key="10">
    <source>
        <dbReference type="ARBA" id="ARBA00022840"/>
    </source>
</evidence>
<dbReference type="InterPro" id="IPR004602">
    <property type="entry name" value="UvrA"/>
</dbReference>
<dbReference type="SUPFAM" id="SSF52540">
    <property type="entry name" value="P-loop containing nucleoside triphosphate hydrolases"/>
    <property type="match status" value="2"/>
</dbReference>
<dbReference type="AlphaFoldDB" id="A0A366E6Q0"/>
<evidence type="ECO:0000256" key="17">
    <source>
        <dbReference type="ARBA" id="ARBA00042156"/>
    </source>
</evidence>
<keyword evidence="6 18" id="KW-0227">DNA damage</keyword>
<evidence type="ECO:0000313" key="21">
    <source>
        <dbReference type="Proteomes" id="UP000252254"/>
    </source>
</evidence>
<keyword evidence="11 18" id="KW-0267">Excision nuclease</keyword>
<feature type="zinc finger region" description="C4-type" evidence="18">
    <location>
        <begin position="252"/>
        <end position="279"/>
    </location>
</feature>
<dbReference type="Gene3D" id="3.40.50.300">
    <property type="entry name" value="P-loop containing nucleotide triphosphate hydrolases"/>
    <property type="match status" value="2"/>
</dbReference>
<dbReference type="FunFam" id="3.40.50.300:FF:000028">
    <property type="entry name" value="UvrABC system protein A"/>
    <property type="match status" value="1"/>
</dbReference>
<dbReference type="InterPro" id="IPR027417">
    <property type="entry name" value="P-loop_NTPase"/>
</dbReference>
<dbReference type="GO" id="GO:0006289">
    <property type="term" value="P:nucleotide-excision repair"/>
    <property type="evidence" value="ECO:0007669"/>
    <property type="project" value="UniProtKB-UniRule"/>
</dbReference>
<evidence type="ECO:0000256" key="6">
    <source>
        <dbReference type="ARBA" id="ARBA00022763"/>
    </source>
</evidence>
<keyword evidence="13 18" id="KW-0234">DNA repair</keyword>
<accession>A0A366E6Q0</accession>
<dbReference type="EMBL" id="QNRI01000006">
    <property type="protein sequence ID" value="RBO97992.1"/>
    <property type="molecule type" value="Genomic_DNA"/>
</dbReference>
<keyword evidence="8 18" id="KW-0863">Zinc-finger</keyword>
<keyword evidence="12 18" id="KW-0238">DNA-binding</keyword>
<evidence type="ECO:0000256" key="8">
    <source>
        <dbReference type="ARBA" id="ARBA00022771"/>
    </source>
</evidence>
<evidence type="ECO:0000256" key="2">
    <source>
        <dbReference type="ARBA" id="ARBA00022490"/>
    </source>
</evidence>
<dbReference type="SMART" id="SM00382">
    <property type="entry name" value="AAA"/>
    <property type="match status" value="1"/>
</dbReference>
<dbReference type="GO" id="GO:0009432">
    <property type="term" value="P:SOS response"/>
    <property type="evidence" value="ECO:0007669"/>
    <property type="project" value="UniProtKB-UniRule"/>
</dbReference>
<dbReference type="NCBIfam" id="NF001503">
    <property type="entry name" value="PRK00349.1"/>
    <property type="match status" value="1"/>
</dbReference>
<dbReference type="InterPro" id="IPR013815">
    <property type="entry name" value="ATP_grasp_subdomain_1"/>
</dbReference>
<evidence type="ECO:0000256" key="9">
    <source>
        <dbReference type="ARBA" id="ARBA00022833"/>
    </source>
</evidence>
<name>A0A366E6Q0_9BACI</name>
<evidence type="ECO:0000256" key="15">
    <source>
        <dbReference type="ARBA" id="ARBA00038000"/>
    </source>
</evidence>
<keyword evidence="5 18" id="KW-0547">Nucleotide-binding</keyword>
<comment type="function">
    <text evidence="18">The UvrABC repair system catalyzes the recognition and processing of DNA lesions. UvrA is an ATPase and a DNA-binding protein. A damage recognition complex composed of 2 UvrA and 2 UvrB subunits scans DNA for abnormalities. When the presence of a lesion has been verified by UvrB, the UvrA molecules dissociate.</text>
</comment>
<reference evidence="20 21" key="1">
    <citation type="submission" date="2018-06" db="EMBL/GenBank/DDBJ databases">
        <title>Genomic Encyclopedia of Type Strains, Phase IV (KMG-IV): sequencing the most valuable type-strain genomes for metagenomic binning, comparative biology and taxonomic classification.</title>
        <authorList>
            <person name="Goeker M."/>
        </authorList>
    </citation>
    <scope>NUCLEOTIDE SEQUENCE [LARGE SCALE GENOMIC DNA]</scope>
    <source>
        <strain evidence="20 21">DSM 15140</strain>
    </source>
</reference>
<dbReference type="STRING" id="200904.GCA_900168775_00830"/>
<dbReference type="InterPro" id="IPR017871">
    <property type="entry name" value="ABC_transporter-like_CS"/>
</dbReference>
<feature type="binding site" evidence="18">
    <location>
        <begin position="33"/>
        <end position="40"/>
    </location>
    <ligand>
        <name>ATP</name>
        <dbReference type="ChEBI" id="CHEBI:30616"/>
    </ligand>
</feature>
<organism evidence="20 21">
    <name type="scientific">Paraliobacillus ryukyuensis</name>
    <dbReference type="NCBI Taxonomy" id="200904"/>
    <lineage>
        <taxon>Bacteria</taxon>
        <taxon>Bacillati</taxon>
        <taxon>Bacillota</taxon>
        <taxon>Bacilli</taxon>
        <taxon>Bacillales</taxon>
        <taxon>Bacillaceae</taxon>
        <taxon>Paraliobacillus</taxon>
    </lineage>
</organism>
<dbReference type="GO" id="GO:0003677">
    <property type="term" value="F:DNA binding"/>
    <property type="evidence" value="ECO:0007669"/>
    <property type="project" value="UniProtKB-UniRule"/>
</dbReference>
<dbReference type="RefSeq" id="WP_113868834.1">
    <property type="nucleotide sequence ID" value="NZ_BAABQN010000008.1"/>
</dbReference>
<dbReference type="GO" id="GO:0008270">
    <property type="term" value="F:zinc ion binding"/>
    <property type="evidence" value="ECO:0007669"/>
    <property type="project" value="UniProtKB-UniRule"/>
</dbReference>
<evidence type="ECO:0000259" key="19">
    <source>
        <dbReference type="PROSITE" id="PS50893"/>
    </source>
</evidence>
<evidence type="ECO:0000256" key="16">
    <source>
        <dbReference type="ARBA" id="ARBA00039316"/>
    </source>
</evidence>
<evidence type="ECO:0000256" key="13">
    <source>
        <dbReference type="ARBA" id="ARBA00023204"/>
    </source>
</evidence>
<dbReference type="GO" id="GO:0005737">
    <property type="term" value="C:cytoplasm"/>
    <property type="evidence" value="ECO:0007669"/>
    <property type="project" value="UniProtKB-SubCell"/>
</dbReference>
<dbReference type="NCBIfam" id="TIGR00630">
    <property type="entry name" value="uvra"/>
    <property type="match status" value="1"/>
</dbReference>
<dbReference type="InterPro" id="IPR041552">
    <property type="entry name" value="UvrA_DNA-bd"/>
</dbReference>
<gene>
    <name evidence="18" type="primary">uvrA</name>
    <name evidence="20" type="ORF">DES48_10611</name>
</gene>
<dbReference type="CDD" id="cd03271">
    <property type="entry name" value="ABC_UvrA_II"/>
    <property type="match status" value="1"/>
</dbReference>
<comment type="subcellular location">
    <subcellularLocation>
        <location evidence="1 18">Cytoplasm</location>
    </subcellularLocation>
</comment>
<comment type="subunit">
    <text evidence="18">Forms a heterotetramer with UvrB during the search for lesions.</text>
</comment>
<dbReference type="HAMAP" id="MF_00205">
    <property type="entry name" value="UvrA"/>
    <property type="match status" value="1"/>
</dbReference>
<proteinExistence type="inferred from homology"/>
<sequence length="959" mass="106934">MAKKAITVRGARAHNLKNVDIDIPKDKLIVLTGLSGSGKSSLAFDTIYAEGQRRYVESLSAYARQFLGQMDKPDVDVIEGLSPAISIDQKTTSNNPRSTVATVTETYDYLRLLFARVGRPTCPNHGIEITSQTVQQMVDRILEYPERTKLQILAPVISGRKGEHAKVLEKLQKEGYVRLRVDGEMREVSEDITLEKNKKHTIEVVVDRIVVKEGVAGRLTDSLETALRLGEGKVKVDVIGEEELLFSEDHACPICGFSIGELEPRLFSFNSPFGACERCDGLGTQLEVDVDLVIPNKQLSLNEGAIVAWQPTSSQYYPQLLKSVCQHYGIDMDIPVSQLPKQQLDKILHGSGKEYIHFRYENDYGMTRDNEIMFEGVLANIARRYRETTSDFIREQMEKYMAQNDCPTCNGYRLKKEALAVLINGQHIGQVTEKSVTEVCDFVTHLTLTNKEQQIAAMIIKEIQDRLTFLINVGLDYLTLARTAGTLSGGEAQRIRLATQIGSALTGVLYVLDEPSIGLHQRDNDRLINTLKRMRDLGNTLIVVEHDEDTMLAADWLIDIGPGAGEHGGNVVASGTPKQVMKQKRSLTGQYLSGQKFIPLPTERRKPDGRYIEVVGAEENNLKKVDIKIPVGLFTTVTGVSGSGKSTLINEILQKSLAMNLNRAKQKPGKHKTIKGTEYLDKVIDIDQSPIGRTPRSNPATYTGVFDDIRDVFAQTNEAKIRGYKKGRFSFNVKGGRCEACRGDGIIKIEMHFLPDVYVPCEVCNGKRYNRETLEVKYKGKSIADVLDMTIEEALKFFENIPKIKRKLQTVYDVGLGYVRLGQPATTLSGGEAQRVKLASELHRRSNGKSLYILDEPTTGLHADDIYRLLQVLQRLVENGDSVLIIEHNLDVIKAADHIIDLGPEGGERGGQIVAIGSPEEVAEVAQSYTGKYLKPILERDRSRMEERMKTKEKVKQSS</sequence>
<dbReference type="OrthoDB" id="9809851at2"/>
<keyword evidence="7 18" id="KW-0228">DNA excision</keyword>
<evidence type="ECO:0000256" key="12">
    <source>
        <dbReference type="ARBA" id="ARBA00023125"/>
    </source>
</evidence>
<evidence type="ECO:0000256" key="4">
    <source>
        <dbReference type="ARBA" id="ARBA00022737"/>
    </source>
</evidence>
<keyword evidence="3 18" id="KW-0479">Metal-binding</keyword>
<evidence type="ECO:0000256" key="1">
    <source>
        <dbReference type="ARBA" id="ARBA00004496"/>
    </source>
</evidence>
<dbReference type="GO" id="GO:0009380">
    <property type="term" value="C:excinuclease repair complex"/>
    <property type="evidence" value="ECO:0007669"/>
    <property type="project" value="InterPro"/>
</dbReference>
<dbReference type="Gene3D" id="3.30.1490.20">
    <property type="entry name" value="ATP-grasp fold, A domain"/>
    <property type="match status" value="1"/>
</dbReference>
<dbReference type="PROSITE" id="PS00211">
    <property type="entry name" value="ABC_TRANSPORTER_1"/>
    <property type="match status" value="2"/>
</dbReference>
<evidence type="ECO:0000256" key="7">
    <source>
        <dbReference type="ARBA" id="ARBA00022769"/>
    </source>
</evidence>
<dbReference type="PROSITE" id="PS50893">
    <property type="entry name" value="ABC_TRANSPORTER_2"/>
    <property type="match status" value="1"/>
</dbReference>
<keyword evidence="4 18" id="KW-0677">Repeat</keyword>
<evidence type="ECO:0000256" key="14">
    <source>
        <dbReference type="ARBA" id="ARBA00023236"/>
    </source>
</evidence>
<dbReference type="Proteomes" id="UP000252254">
    <property type="component" value="Unassembled WGS sequence"/>
</dbReference>
<comment type="caution">
    <text evidence="20">The sequence shown here is derived from an EMBL/GenBank/DDBJ whole genome shotgun (WGS) entry which is preliminary data.</text>
</comment>
<comment type="similarity">
    <text evidence="15 18">Belongs to the ABC transporter superfamily. UvrA family.</text>
</comment>
<dbReference type="PANTHER" id="PTHR43152">
    <property type="entry name" value="UVRABC SYSTEM PROTEIN A"/>
    <property type="match status" value="1"/>
</dbReference>
<evidence type="ECO:0000256" key="5">
    <source>
        <dbReference type="ARBA" id="ARBA00022741"/>
    </source>
</evidence>
<keyword evidence="9 18" id="KW-0862">Zinc</keyword>
<keyword evidence="2 18" id="KW-0963">Cytoplasm</keyword>
<keyword evidence="21" id="KW-1185">Reference proteome</keyword>
<protein>
    <recommendedName>
        <fullName evidence="16 18">UvrABC system protein A</fullName>
        <shortName evidence="18">UvrA protein</shortName>
    </recommendedName>
    <alternativeName>
        <fullName evidence="17 18">Excinuclease ABC subunit A</fullName>
    </alternativeName>
</protein>
<feature type="domain" description="ABC transporter" evidence="19">
    <location>
        <begin position="604"/>
        <end position="935"/>
    </location>
</feature>
<keyword evidence="14 18" id="KW-0742">SOS response</keyword>
<evidence type="ECO:0000256" key="3">
    <source>
        <dbReference type="ARBA" id="ARBA00022723"/>
    </source>
</evidence>
<evidence type="ECO:0000256" key="11">
    <source>
        <dbReference type="ARBA" id="ARBA00022881"/>
    </source>
</evidence>
<dbReference type="FunFam" id="1.20.1580.10:FF:000002">
    <property type="entry name" value="UvrABC system protein A"/>
    <property type="match status" value="1"/>
</dbReference>
<dbReference type="PANTHER" id="PTHR43152:SF3">
    <property type="entry name" value="UVRABC SYSTEM PROTEIN A"/>
    <property type="match status" value="1"/>
</dbReference>
<dbReference type="Pfam" id="PF17755">
    <property type="entry name" value="UvrA_DNA-bind"/>
    <property type="match status" value="1"/>
</dbReference>
<dbReference type="InterPro" id="IPR003593">
    <property type="entry name" value="AAA+_ATPase"/>
</dbReference>
<dbReference type="CDD" id="cd03270">
    <property type="entry name" value="ABC_UvrA_I"/>
    <property type="match status" value="1"/>
</dbReference>
<feature type="binding site" evidence="18">
    <location>
        <begin position="639"/>
        <end position="646"/>
    </location>
    <ligand>
        <name>ATP</name>
        <dbReference type="ChEBI" id="CHEBI:30616"/>
    </ligand>
</feature>
<feature type="zinc finger region" description="C4-type" evidence="18">
    <location>
        <begin position="738"/>
        <end position="764"/>
    </location>
</feature>
<dbReference type="InterPro" id="IPR003439">
    <property type="entry name" value="ABC_transporter-like_ATP-bd"/>
</dbReference>
<dbReference type="Gene3D" id="1.10.8.280">
    <property type="entry name" value="ABC transporter ATPase domain-like"/>
    <property type="match status" value="1"/>
</dbReference>
<keyword evidence="10 18" id="KW-0067">ATP-binding</keyword>
<dbReference type="Pfam" id="PF17760">
    <property type="entry name" value="UvrA_inter"/>
    <property type="match status" value="1"/>
</dbReference>
<evidence type="ECO:0000256" key="18">
    <source>
        <dbReference type="HAMAP-Rule" id="MF_00205"/>
    </source>
</evidence>
<dbReference type="GO" id="GO:0009381">
    <property type="term" value="F:excinuclease ABC activity"/>
    <property type="evidence" value="ECO:0007669"/>
    <property type="project" value="UniProtKB-UniRule"/>
</dbReference>
<dbReference type="Gene3D" id="1.20.1580.10">
    <property type="entry name" value="ABC transporter ATPase like domain"/>
    <property type="match status" value="2"/>
</dbReference>
<evidence type="ECO:0000313" key="20">
    <source>
        <dbReference type="EMBL" id="RBO97992.1"/>
    </source>
</evidence>
<dbReference type="GO" id="GO:0005524">
    <property type="term" value="F:ATP binding"/>
    <property type="evidence" value="ECO:0007669"/>
    <property type="project" value="UniProtKB-UniRule"/>
</dbReference>
<dbReference type="GO" id="GO:0016887">
    <property type="term" value="F:ATP hydrolysis activity"/>
    <property type="evidence" value="ECO:0007669"/>
    <property type="project" value="InterPro"/>
</dbReference>
<dbReference type="InterPro" id="IPR041102">
    <property type="entry name" value="UvrA_inter"/>
</dbReference>